<dbReference type="PANTHER" id="PTHR47331">
    <property type="entry name" value="PHD-TYPE DOMAIN-CONTAINING PROTEIN"/>
    <property type="match status" value="1"/>
</dbReference>
<evidence type="ECO:0000313" key="2">
    <source>
        <dbReference type="EMBL" id="CAH3195132.1"/>
    </source>
</evidence>
<dbReference type="Proteomes" id="UP001159427">
    <property type="component" value="Unassembled WGS sequence"/>
</dbReference>
<keyword evidence="3" id="KW-1185">Reference proteome</keyword>
<reference evidence="2 3" key="1">
    <citation type="submission" date="2022-05" db="EMBL/GenBank/DDBJ databases">
        <authorList>
            <consortium name="Genoscope - CEA"/>
            <person name="William W."/>
        </authorList>
    </citation>
    <scope>NUCLEOTIDE SEQUENCE [LARGE SCALE GENOMIC DNA]</scope>
</reference>
<name>A0ABN8SUA5_9CNID</name>
<dbReference type="EMBL" id="CALNXI010004122">
    <property type="protein sequence ID" value="CAH3195132.1"/>
    <property type="molecule type" value="Genomic_DNA"/>
</dbReference>
<accession>A0ABN8SUA5</accession>
<protein>
    <submittedName>
        <fullName evidence="2">Uncharacterized protein</fullName>
    </submittedName>
</protein>
<comment type="caution">
    <text evidence="2">The sequence shown here is derived from an EMBL/GenBank/DDBJ whole genome shotgun (WGS) entry which is preliminary data.</text>
</comment>
<gene>
    <name evidence="2" type="ORF">PEVE_00029501</name>
</gene>
<feature type="region of interest" description="Disordered" evidence="1">
    <location>
        <begin position="276"/>
        <end position="300"/>
    </location>
</feature>
<evidence type="ECO:0000256" key="1">
    <source>
        <dbReference type="SAM" id="MobiDB-lite"/>
    </source>
</evidence>
<feature type="non-terminal residue" evidence="2">
    <location>
        <position position="410"/>
    </location>
</feature>
<evidence type="ECO:0000313" key="3">
    <source>
        <dbReference type="Proteomes" id="UP001159427"/>
    </source>
</evidence>
<sequence>MDLPGVRRSTRVRVPTERGLDYQLPLRKKNYNQCKKKLEDKLNALDMSWTELSDAEALRKERTFIEDYRKALMEGSSEFLLLLPSEYDNDVARETDYLNRQAMELRRRIGERIFELEKVELRSRRSGKTRSSKHSSASQISLMKIKTMTELAKRKVEMQYARIEAQKQMEMQRKKFEIEEIQRLKSYESANAEADAVAKIKEDEEGSPKLLNLDQFGITKEDKEERTRSYVSSLTTLSSTGSQDPLPFLFEPSAKDEHPSMTPEMALGTHLNMVQRTSSDQKETQDSVQDLPGKIPSRSVPSVAFTQPFSGPASTENQHRTIAEAIAEGMEAARLPTPHLTIIHPDEGDATAKCTSVCSIEGQQLGHGQRLIVPVWVSSSNGDQCVLTYSLIDCQSNASFITDQLRETLK</sequence>
<proteinExistence type="predicted"/>
<dbReference type="PANTHER" id="PTHR47331:SF4">
    <property type="entry name" value="PEPTIDASE S1 DOMAIN-CONTAINING PROTEIN"/>
    <property type="match status" value="1"/>
</dbReference>
<organism evidence="2 3">
    <name type="scientific">Porites evermanni</name>
    <dbReference type="NCBI Taxonomy" id="104178"/>
    <lineage>
        <taxon>Eukaryota</taxon>
        <taxon>Metazoa</taxon>
        <taxon>Cnidaria</taxon>
        <taxon>Anthozoa</taxon>
        <taxon>Hexacorallia</taxon>
        <taxon>Scleractinia</taxon>
        <taxon>Fungiina</taxon>
        <taxon>Poritidae</taxon>
        <taxon>Porites</taxon>
    </lineage>
</organism>